<keyword evidence="3" id="KW-1185">Reference proteome</keyword>
<evidence type="ECO:0000313" key="2">
    <source>
        <dbReference type="EMBL" id="GJC78073.1"/>
    </source>
</evidence>
<feature type="compositionally biased region" description="Basic and acidic residues" evidence="1">
    <location>
        <begin position="98"/>
        <end position="110"/>
    </location>
</feature>
<dbReference type="EMBL" id="BPPX01000002">
    <property type="protein sequence ID" value="GJC78073.1"/>
    <property type="molecule type" value="Genomic_DNA"/>
</dbReference>
<feature type="compositionally biased region" description="Polar residues" evidence="1">
    <location>
        <begin position="84"/>
        <end position="93"/>
    </location>
</feature>
<evidence type="ECO:0000313" key="3">
    <source>
        <dbReference type="Proteomes" id="UP001055172"/>
    </source>
</evidence>
<feature type="compositionally biased region" description="Polar residues" evidence="1">
    <location>
        <begin position="112"/>
        <end position="121"/>
    </location>
</feature>
<feature type="compositionally biased region" description="Basic and acidic residues" evidence="1">
    <location>
        <begin position="61"/>
        <end position="83"/>
    </location>
</feature>
<dbReference type="AlphaFoldDB" id="A0AA37LN00"/>
<gene>
    <name evidence="2" type="ORF">ColLi_00911</name>
</gene>
<feature type="region of interest" description="Disordered" evidence="1">
    <location>
        <begin position="1"/>
        <end position="130"/>
    </location>
</feature>
<reference evidence="2 3" key="1">
    <citation type="submission" date="2021-07" db="EMBL/GenBank/DDBJ databases">
        <title>Genome data of Colletotrichum spaethianum.</title>
        <authorList>
            <person name="Utami Y.D."/>
            <person name="Hiruma K."/>
        </authorList>
    </citation>
    <scope>NUCLEOTIDE SEQUENCE [LARGE SCALE GENOMIC DNA]</scope>
    <source>
        <strain evidence="2 3">MAFF 242679</strain>
    </source>
</reference>
<organism evidence="2 3">
    <name type="scientific">Colletotrichum liriopes</name>
    <dbReference type="NCBI Taxonomy" id="708192"/>
    <lineage>
        <taxon>Eukaryota</taxon>
        <taxon>Fungi</taxon>
        <taxon>Dikarya</taxon>
        <taxon>Ascomycota</taxon>
        <taxon>Pezizomycotina</taxon>
        <taxon>Sordariomycetes</taxon>
        <taxon>Hypocreomycetidae</taxon>
        <taxon>Glomerellales</taxon>
        <taxon>Glomerellaceae</taxon>
        <taxon>Colletotrichum</taxon>
        <taxon>Colletotrichum spaethianum species complex</taxon>
    </lineage>
</organism>
<comment type="caution">
    <text evidence="2">The sequence shown here is derived from an EMBL/GenBank/DDBJ whole genome shotgun (WGS) entry which is preliminary data.</text>
</comment>
<accession>A0AA37LN00</accession>
<dbReference type="Proteomes" id="UP001055172">
    <property type="component" value="Unassembled WGS sequence"/>
</dbReference>
<name>A0AA37LN00_9PEZI</name>
<protein>
    <submittedName>
        <fullName evidence="2">Uncharacterized protein</fullName>
    </submittedName>
</protein>
<evidence type="ECO:0000256" key="1">
    <source>
        <dbReference type="SAM" id="MobiDB-lite"/>
    </source>
</evidence>
<proteinExistence type="predicted"/>
<sequence>MDAASESGGGLSKLLPKAIAAKRRRRKQEAREDDAAAATAAMLLGVKGEDVTAPADTPAPLRDDSASYMSIRRDSGSYVHDTDNFSNKDSSTGFPDYDYDHYREHGHEAGGDTSTEATSMVTLDESEVEQ</sequence>